<accession>A0A7J7MGW9</accession>
<protein>
    <submittedName>
        <fullName evidence="2">Uncharacterized protein</fullName>
    </submittedName>
</protein>
<evidence type="ECO:0000313" key="2">
    <source>
        <dbReference type="EMBL" id="KAF6154165.1"/>
    </source>
</evidence>
<dbReference type="Proteomes" id="UP000541444">
    <property type="component" value="Unassembled WGS sequence"/>
</dbReference>
<proteinExistence type="predicted"/>
<sequence>MLPTISVGYLFTNSVHLIWESLHKLLAGLNPDVEYARVHLFDWTPFPTLEEAYSYCLPDQSHRSHMPHIYGIPLENFTIAIRYAYLVPPSVPSQTLHTSSPSLSPLPATIGLLLATNLPLSGIEPSPNASIPVTTDDDSPISHSDANKPITIKKEKRNAENQIDIQIQ</sequence>
<organism evidence="2 3">
    <name type="scientific">Kingdonia uniflora</name>
    <dbReference type="NCBI Taxonomy" id="39325"/>
    <lineage>
        <taxon>Eukaryota</taxon>
        <taxon>Viridiplantae</taxon>
        <taxon>Streptophyta</taxon>
        <taxon>Embryophyta</taxon>
        <taxon>Tracheophyta</taxon>
        <taxon>Spermatophyta</taxon>
        <taxon>Magnoliopsida</taxon>
        <taxon>Ranunculales</taxon>
        <taxon>Circaeasteraceae</taxon>
        <taxon>Kingdonia</taxon>
    </lineage>
</organism>
<keyword evidence="3" id="KW-1185">Reference proteome</keyword>
<feature type="region of interest" description="Disordered" evidence="1">
    <location>
        <begin position="126"/>
        <end position="168"/>
    </location>
</feature>
<comment type="caution">
    <text evidence="2">The sequence shown here is derived from an EMBL/GenBank/DDBJ whole genome shotgun (WGS) entry which is preliminary data.</text>
</comment>
<dbReference type="AlphaFoldDB" id="A0A7J7MGW9"/>
<gene>
    <name evidence="2" type="ORF">GIB67_016417</name>
</gene>
<dbReference type="EMBL" id="JACGCM010001511">
    <property type="protein sequence ID" value="KAF6154165.1"/>
    <property type="molecule type" value="Genomic_DNA"/>
</dbReference>
<reference evidence="2 3" key="1">
    <citation type="journal article" date="2020" name="IScience">
        <title>Genome Sequencing of the Endangered Kingdonia uniflora (Circaeasteraceae, Ranunculales) Reveals Potential Mechanisms of Evolutionary Specialization.</title>
        <authorList>
            <person name="Sun Y."/>
            <person name="Deng T."/>
            <person name="Zhang A."/>
            <person name="Moore M.J."/>
            <person name="Landis J.B."/>
            <person name="Lin N."/>
            <person name="Zhang H."/>
            <person name="Zhang X."/>
            <person name="Huang J."/>
            <person name="Zhang X."/>
            <person name="Sun H."/>
            <person name="Wang H."/>
        </authorList>
    </citation>
    <scope>NUCLEOTIDE SEQUENCE [LARGE SCALE GENOMIC DNA]</scope>
    <source>
        <strain evidence="2">TB1705</strain>
        <tissue evidence="2">Leaf</tissue>
    </source>
</reference>
<name>A0A7J7MGW9_9MAGN</name>
<dbReference type="OrthoDB" id="6017153at2759"/>
<evidence type="ECO:0000313" key="3">
    <source>
        <dbReference type="Proteomes" id="UP000541444"/>
    </source>
</evidence>
<evidence type="ECO:0000256" key="1">
    <source>
        <dbReference type="SAM" id="MobiDB-lite"/>
    </source>
</evidence>